<dbReference type="KEGG" id="sic:SiL_2365"/>
<reference evidence="1 2" key="1">
    <citation type="journal article" date="2013" name="Open Biol.">
        <title>Genomics and genetics of Sulfolobus islandicus LAL14/1, a model hyperthermophilic archaeon.</title>
        <authorList>
            <person name="Jaubert C."/>
            <person name="Danioux C."/>
            <person name="Oberto J."/>
            <person name="Cortez D."/>
            <person name="Bize A."/>
            <person name="Krupovic M."/>
            <person name="She Q."/>
            <person name="Forterre P."/>
            <person name="Prangishvili D."/>
            <person name="Sezonov G."/>
        </authorList>
    </citation>
    <scope>NUCLEOTIDE SEQUENCE [LARGE SCALE GENOMIC DNA]</scope>
    <source>
        <strain evidence="1">LAL14/1</strain>
    </source>
</reference>
<organism>
    <name type="scientific">Saccharolobus islandicus LAL14/1</name>
    <dbReference type="NCBI Taxonomy" id="1241935"/>
    <lineage>
        <taxon>Archaea</taxon>
        <taxon>Thermoproteota</taxon>
        <taxon>Thermoprotei</taxon>
        <taxon>Sulfolobales</taxon>
        <taxon>Sulfolobaceae</taxon>
        <taxon>Saccharolobus</taxon>
    </lineage>
</organism>
<dbReference type="EMBL" id="CP003928">
    <property type="protein sequence ID" value="AGJ63801.1"/>
    <property type="molecule type" value="Genomic_DNA"/>
</dbReference>
<evidence type="ECO:0000313" key="2">
    <source>
        <dbReference type="Proteomes" id="UP000013006"/>
    </source>
</evidence>
<sequence>MSTSIPSPIIDKNVNFEFWIFDQYKCRSISKGSISNVNFKKFSTRSEAVTLLRNC</sequence>
<protein>
    <submittedName>
        <fullName evidence="1">Uncharacterized protein</fullName>
    </submittedName>
</protein>
<dbReference type="AlphaFoldDB" id="M9UGN3"/>
<dbReference type="HOGENOM" id="CLU_3021154_0_0_2"/>
<gene>
    <name evidence="1" type="ORF">SiL_2365</name>
</gene>
<proteinExistence type="predicted"/>
<evidence type="ECO:0000313" key="1">
    <source>
        <dbReference type="EMBL" id="AGJ63801.1"/>
    </source>
</evidence>
<name>M9UGN3_SACIS</name>
<dbReference type="Proteomes" id="UP000013006">
    <property type="component" value="Chromosome"/>
</dbReference>
<accession>M9UGN3</accession>